<dbReference type="InterPro" id="IPR044946">
    <property type="entry name" value="Restrct_endonuc_typeI_TRD_sf"/>
</dbReference>
<keyword evidence="3" id="KW-0238">DNA-binding</keyword>
<sequence length="487" mass="53095">MSKLPSTWIDVEIGEIAEVIGGGTPNANDVENFTAPGEGIAWLTPADLSGYKRKEITFGARDLTSQGYKSCSAKLMPKGSLLFSSRAPIGYVAVAANEIATNQGFKSFVLSHDINPSYAFYYLKSIRQLADSLGTGTTFKEISGATAKTLPFRLAPTAEQTRIAAKLDELLAQVDTLKARIDGIPALLKRFRQSVLASAVSGKLTEGWRALNPSVSPILPDELKKAWADAYQSDGRKYKEADLLPGSLGYPLPNSWVEAKVGEVFDVYVGATPSRASPKFWGEEIPWVSSSEVAFCRIKTTRESITEAGYKSASTTIHPAGTVMLAMIGQGKTRGQPAILDIKACHNQNTAALRVHSAYCISEYLYYYLYERYEETRRVGSGNNQQALNKKTVQSLPFPLPPRAEQIEIVRRIEQLFAFADQLEAGIKAAQVRIDLLTQSILAKAFRGDLVPQDPNDEPASVLLDRIKAQRAAAPKAKRGRRSATAG</sequence>
<dbReference type="GO" id="GO:0009307">
    <property type="term" value="P:DNA restriction-modification system"/>
    <property type="evidence" value="ECO:0007669"/>
    <property type="project" value="UniProtKB-KW"/>
</dbReference>
<dbReference type="PANTHER" id="PTHR43140:SF1">
    <property type="entry name" value="TYPE I RESTRICTION ENZYME ECOKI SPECIFICITY SUBUNIT"/>
    <property type="match status" value="1"/>
</dbReference>
<dbReference type="EMBL" id="JQGJ01000009">
    <property type="protein sequence ID" value="KHK63824.1"/>
    <property type="molecule type" value="Genomic_DNA"/>
</dbReference>
<accession>A0A0B1YY79</accession>
<protein>
    <submittedName>
        <fullName evidence="5">Type I restriction enzyme StySPI specificity protein</fullName>
    </submittedName>
</protein>
<dbReference type="GO" id="GO:0003677">
    <property type="term" value="F:DNA binding"/>
    <property type="evidence" value="ECO:0007669"/>
    <property type="project" value="UniProtKB-KW"/>
</dbReference>
<dbReference type="AlphaFoldDB" id="A0A0B1YY79"/>
<dbReference type="RefSeq" id="WP_039592359.1">
    <property type="nucleotide sequence ID" value="NZ_JQGJ02000009.1"/>
</dbReference>
<dbReference type="Proteomes" id="UP000030949">
    <property type="component" value="Unassembled WGS sequence"/>
</dbReference>
<dbReference type="Gene3D" id="3.90.220.20">
    <property type="entry name" value="DNA methylase specificity domains"/>
    <property type="match status" value="2"/>
</dbReference>
<reference evidence="6" key="1">
    <citation type="submission" date="2015-03" db="EMBL/GenBank/DDBJ databases">
        <title>Pseudomonas frederiksbergensis hydrocarbon degrader.</title>
        <authorList>
            <person name="Brown L.M."/>
            <person name="Ruiz O.N."/>
            <person name="Mueller S."/>
            <person name="Gunasekera T.S."/>
        </authorList>
    </citation>
    <scope>NUCLEOTIDE SEQUENCE [LARGE SCALE GENOMIC DNA]</scope>
    <source>
        <strain evidence="6">SI8</strain>
    </source>
</reference>
<dbReference type="InterPro" id="IPR000055">
    <property type="entry name" value="Restrct_endonuc_typeI_TRD"/>
</dbReference>
<dbReference type="SUPFAM" id="SSF116734">
    <property type="entry name" value="DNA methylase specificity domain"/>
    <property type="match status" value="2"/>
</dbReference>
<gene>
    <name evidence="5" type="ORF">JZ00_16470</name>
</gene>
<dbReference type="OrthoDB" id="398435at2"/>
<organism evidence="5 6">
    <name type="scientific">Pseudomonas frederiksbergensis</name>
    <dbReference type="NCBI Taxonomy" id="104087"/>
    <lineage>
        <taxon>Bacteria</taxon>
        <taxon>Pseudomonadati</taxon>
        <taxon>Pseudomonadota</taxon>
        <taxon>Gammaproteobacteria</taxon>
        <taxon>Pseudomonadales</taxon>
        <taxon>Pseudomonadaceae</taxon>
        <taxon>Pseudomonas</taxon>
    </lineage>
</organism>
<name>A0A0B1YY79_9PSED</name>
<feature type="domain" description="Type I restriction modification DNA specificity" evidence="4">
    <location>
        <begin position="254"/>
        <end position="429"/>
    </location>
</feature>
<evidence type="ECO:0000259" key="4">
    <source>
        <dbReference type="Pfam" id="PF01420"/>
    </source>
</evidence>
<feature type="domain" description="Type I restriction modification DNA specificity" evidence="4">
    <location>
        <begin position="5"/>
        <end position="184"/>
    </location>
</feature>
<evidence type="ECO:0000256" key="3">
    <source>
        <dbReference type="ARBA" id="ARBA00023125"/>
    </source>
</evidence>
<dbReference type="PANTHER" id="PTHR43140">
    <property type="entry name" value="TYPE-1 RESTRICTION ENZYME ECOKI SPECIFICITY PROTEIN"/>
    <property type="match status" value="1"/>
</dbReference>
<evidence type="ECO:0000313" key="5">
    <source>
        <dbReference type="EMBL" id="KHK63824.1"/>
    </source>
</evidence>
<evidence type="ECO:0000256" key="1">
    <source>
        <dbReference type="ARBA" id="ARBA00010923"/>
    </source>
</evidence>
<dbReference type="REBASE" id="125123">
    <property type="entry name" value="S.PfrSI8ORF16465P"/>
</dbReference>
<proteinExistence type="inferred from homology"/>
<dbReference type="Pfam" id="PF01420">
    <property type="entry name" value="Methylase_S"/>
    <property type="match status" value="2"/>
</dbReference>
<comment type="caution">
    <text evidence="5">The sequence shown here is derived from an EMBL/GenBank/DDBJ whole genome shotgun (WGS) entry which is preliminary data.</text>
</comment>
<keyword evidence="2" id="KW-0680">Restriction system</keyword>
<evidence type="ECO:0000256" key="2">
    <source>
        <dbReference type="ARBA" id="ARBA00022747"/>
    </source>
</evidence>
<comment type="similarity">
    <text evidence="1">Belongs to the type-I restriction system S methylase family.</text>
</comment>
<evidence type="ECO:0000313" key="6">
    <source>
        <dbReference type="Proteomes" id="UP000030949"/>
    </source>
</evidence>
<dbReference type="InterPro" id="IPR051212">
    <property type="entry name" value="Type-I_RE_S_subunit"/>
</dbReference>
<dbReference type="CDD" id="cd17273">
    <property type="entry name" value="RMtype1_S_EcoJA69PI-TRD1-CR1_like"/>
    <property type="match status" value="1"/>
</dbReference>